<accession>A0ABN8EHJ2</accession>
<evidence type="ECO:0000313" key="3">
    <source>
        <dbReference type="Proteomes" id="UP000838100"/>
    </source>
</evidence>
<organism evidence="2 3">
    <name type="scientific">Sinobacterium norvegicum</name>
    <dbReference type="NCBI Taxonomy" id="1641715"/>
    <lineage>
        <taxon>Bacteria</taxon>
        <taxon>Pseudomonadati</taxon>
        <taxon>Pseudomonadota</taxon>
        <taxon>Gammaproteobacteria</taxon>
        <taxon>Cellvibrionales</taxon>
        <taxon>Spongiibacteraceae</taxon>
        <taxon>Sinobacterium</taxon>
    </lineage>
</organism>
<feature type="region of interest" description="Disordered" evidence="1">
    <location>
        <begin position="189"/>
        <end position="238"/>
    </location>
</feature>
<feature type="compositionally biased region" description="Low complexity" evidence="1">
    <location>
        <begin position="85"/>
        <end position="95"/>
    </location>
</feature>
<sequence length="238" mass="25188">MYKLIFRGELLAETSREQGQVRLAKLFKLTSEKAAQLFDGKTRVLRKNMDKATAAKFQHAFKQAGLKAYFQAEQATAAEPSPKPTANSTASTDSAATAMSLAPTGTNLLSDGEKSAVTDADINTDHLSAAEAGTAIGEPQEEVLAHINTEHFDVAELGAIMADAIVEEITLVDIPEISLAEVGATLGEQKTAQDALPEVDTSSLTLSPSGSDLQDEKDELPPAPPKTSHLSLTPNDNT</sequence>
<dbReference type="RefSeq" id="WP_237443478.1">
    <property type="nucleotide sequence ID" value="NZ_CAKLPX010000001.1"/>
</dbReference>
<proteinExistence type="predicted"/>
<dbReference type="EMBL" id="CAKLPX010000001">
    <property type="protein sequence ID" value="CAH0990807.1"/>
    <property type="molecule type" value="Genomic_DNA"/>
</dbReference>
<comment type="caution">
    <text evidence="2">The sequence shown here is derived from an EMBL/GenBank/DDBJ whole genome shotgun (WGS) entry which is preliminary data.</text>
</comment>
<evidence type="ECO:0000313" key="2">
    <source>
        <dbReference type="EMBL" id="CAH0990807.1"/>
    </source>
</evidence>
<feature type="compositionally biased region" description="Polar residues" evidence="1">
    <location>
        <begin position="200"/>
        <end position="212"/>
    </location>
</feature>
<feature type="compositionally biased region" description="Polar residues" evidence="1">
    <location>
        <begin position="228"/>
        <end position="238"/>
    </location>
</feature>
<name>A0ABN8EHJ2_9GAMM</name>
<feature type="region of interest" description="Disordered" evidence="1">
    <location>
        <begin position="75"/>
        <end position="95"/>
    </location>
</feature>
<protein>
    <submittedName>
        <fullName evidence="2">Uncharacterized protein</fullName>
    </submittedName>
</protein>
<keyword evidence="3" id="KW-1185">Reference proteome</keyword>
<reference evidence="2" key="1">
    <citation type="submission" date="2021-12" db="EMBL/GenBank/DDBJ databases">
        <authorList>
            <person name="Rodrigo-Torres L."/>
            <person name="Arahal R. D."/>
            <person name="Lucena T."/>
        </authorList>
    </citation>
    <scope>NUCLEOTIDE SEQUENCE</scope>
    <source>
        <strain evidence="2">CECT 8267</strain>
    </source>
</reference>
<evidence type="ECO:0000256" key="1">
    <source>
        <dbReference type="SAM" id="MobiDB-lite"/>
    </source>
</evidence>
<gene>
    <name evidence="2" type="ORF">SIN8267_00907</name>
</gene>
<dbReference type="Proteomes" id="UP000838100">
    <property type="component" value="Unassembled WGS sequence"/>
</dbReference>